<feature type="transmembrane region" description="Helical" evidence="1">
    <location>
        <begin position="105"/>
        <end position="123"/>
    </location>
</feature>
<evidence type="ECO:0000313" key="4">
    <source>
        <dbReference type="Proteomes" id="UP000199687"/>
    </source>
</evidence>
<dbReference type="Pfam" id="PF07885">
    <property type="entry name" value="Ion_trans_2"/>
    <property type="match status" value="1"/>
</dbReference>
<dbReference type="GO" id="GO:0034220">
    <property type="term" value="P:monoatomic ion transmembrane transport"/>
    <property type="evidence" value="ECO:0007669"/>
    <property type="project" value="UniProtKB-KW"/>
</dbReference>
<reference evidence="3 4" key="1">
    <citation type="submission" date="2016-10" db="EMBL/GenBank/DDBJ databases">
        <authorList>
            <person name="de Groot N.N."/>
        </authorList>
    </citation>
    <scope>NUCLEOTIDE SEQUENCE [LARGE SCALE GENOMIC DNA]</scope>
    <source>
        <strain evidence="3 4">CGMCC 1.7727</strain>
    </source>
</reference>
<feature type="transmembrane region" description="Helical" evidence="1">
    <location>
        <begin position="77"/>
        <end position="98"/>
    </location>
</feature>
<proteinExistence type="predicted"/>
<accession>A0A1H9R6C0</accession>
<keyword evidence="1" id="KW-0812">Transmembrane</keyword>
<sequence length="134" mass="15073">MANILIVLGILFIVINIYYFFSNKTYRKSYFSTILFRKLFLVFIGLTFGFAVIYYALSLNETIIMESSPSNKPMEQTFPNLLYFSGVTLLSIGYGDIVPVGSARFFSLLQAALGLLLPTAYFLKALDGSNDEDE</sequence>
<name>A0A1H9R6C0_9BACI</name>
<keyword evidence="3" id="KW-0813">Transport</keyword>
<feature type="transmembrane region" description="Helical" evidence="1">
    <location>
        <begin position="6"/>
        <end position="22"/>
    </location>
</feature>
<keyword evidence="1" id="KW-1133">Transmembrane helix</keyword>
<dbReference type="AlphaFoldDB" id="A0A1H9R6C0"/>
<dbReference type="OrthoDB" id="9813518at2"/>
<evidence type="ECO:0000259" key="2">
    <source>
        <dbReference type="Pfam" id="PF07885"/>
    </source>
</evidence>
<dbReference type="Gene3D" id="1.10.287.70">
    <property type="match status" value="1"/>
</dbReference>
<organism evidence="3 4">
    <name type="scientific">Gracilibacillus ureilyticus</name>
    <dbReference type="NCBI Taxonomy" id="531814"/>
    <lineage>
        <taxon>Bacteria</taxon>
        <taxon>Bacillati</taxon>
        <taxon>Bacillota</taxon>
        <taxon>Bacilli</taxon>
        <taxon>Bacillales</taxon>
        <taxon>Bacillaceae</taxon>
        <taxon>Gracilibacillus</taxon>
    </lineage>
</organism>
<dbReference type="RefSeq" id="WP_089740590.1">
    <property type="nucleotide sequence ID" value="NZ_FOGL01000008.1"/>
</dbReference>
<gene>
    <name evidence="3" type="ORF">SAMN04487944_10836</name>
</gene>
<keyword evidence="1" id="KW-0472">Membrane</keyword>
<dbReference type="SUPFAM" id="SSF81324">
    <property type="entry name" value="Voltage-gated potassium channels"/>
    <property type="match status" value="1"/>
</dbReference>
<dbReference type="STRING" id="531814.SAMN04487944_10836"/>
<dbReference type="InterPro" id="IPR013099">
    <property type="entry name" value="K_chnl_dom"/>
</dbReference>
<keyword evidence="3" id="KW-0407">Ion channel</keyword>
<dbReference type="Proteomes" id="UP000199687">
    <property type="component" value="Unassembled WGS sequence"/>
</dbReference>
<protein>
    <submittedName>
        <fullName evidence="3">Potassium channel LctB</fullName>
    </submittedName>
</protein>
<dbReference type="EMBL" id="FOGL01000008">
    <property type="protein sequence ID" value="SER68075.1"/>
    <property type="molecule type" value="Genomic_DNA"/>
</dbReference>
<keyword evidence="4" id="KW-1185">Reference proteome</keyword>
<keyword evidence="3" id="KW-0406">Ion transport</keyword>
<feature type="domain" description="Potassium channel" evidence="2">
    <location>
        <begin position="44"/>
        <end position="123"/>
    </location>
</feature>
<evidence type="ECO:0000313" key="3">
    <source>
        <dbReference type="EMBL" id="SER68075.1"/>
    </source>
</evidence>
<evidence type="ECO:0000256" key="1">
    <source>
        <dbReference type="SAM" id="Phobius"/>
    </source>
</evidence>
<feature type="transmembrane region" description="Helical" evidence="1">
    <location>
        <begin position="34"/>
        <end position="57"/>
    </location>
</feature>